<name>A0A2I7SIK4_9FLAO</name>
<reference evidence="2" key="1">
    <citation type="submission" date="2018-01" db="EMBL/GenBank/DDBJ databases">
        <title>Complete genome of Tamlana sp. UJ94.</title>
        <authorList>
            <person name="Jung J."/>
            <person name="Chung D."/>
            <person name="Bae S.S."/>
            <person name="Baek K."/>
        </authorList>
    </citation>
    <scope>NUCLEOTIDE SEQUENCE [LARGE SCALE GENOMIC DNA]</scope>
    <source>
        <strain evidence="2">UJ94</strain>
    </source>
</reference>
<dbReference type="PROSITE" id="PS51257">
    <property type="entry name" value="PROKAR_LIPOPROTEIN"/>
    <property type="match status" value="1"/>
</dbReference>
<protein>
    <recommendedName>
        <fullName evidence="3">Lipocalin-like domain-containing protein</fullName>
    </recommendedName>
</protein>
<dbReference type="EMBL" id="CP025938">
    <property type="protein sequence ID" value="AUS05709.1"/>
    <property type="molecule type" value="Genomic_DNA"/>
</dbReference>
<dbReference type="RefSeq" id="WP_102995717.1">
    <property type="nucleotide sequence ID" value="NZ_CP025938.1"/>
</dbReference>
<proteinExistence type="predicted"/>
<accession>A0A2I7SIK4</accession>
<organism evidence="1 2">
    <name type="scientific">Pseudotamlana carrageenivorans</name>
    <dbReference type="NCBI Taxonomy" id="2069432"/>
    <lineage>
        <taxon>Bacteria</taxon>
        <taxon>Pseudomonadati</taxon>
        <taxon>Bacteroidota</taxon>
        <taxon>Flavobacteriia</taxon>
        <taxon>Flavobacteriales</taxon>
        <taxon>Flavobacteriaceae</taxon>
        <taxon>Pseudotamlana</taxon>
    </lineage>
</organism>
<gene>
    <name evidence="1" type="ORF">C1A40_09635</name>
</gene>
<evidence type="ECO:0000313" key="2">
    <source>
        <dbReference type="Proteomes" id="UP000236592"/>
    </source>
</evidence>
<keyword evidence="2" id="KW-1185">Reference proteome</keyword>
<dbReference type="OrthoDB" id="708275at2"/>
<dbReference type="KEGG" id="taj:C1A40_09635"/>
<sequence>MKPILNITMLLFLFITILSCDKNDDFDIAFEKETPARWELIATYIEGQDTQYMIETEYGIHYNFSNDGTFASNHSEGGKFGHFYMEANHLILSYTNTCNLEYRNSETKPLTLAKNTVISVEGQRYIHKKAQSF</sequence>
<dbReference type="AlphaFoldDB" id="A0A2I7SIK4"/>
<evidence type="ECO:0000313" key="1">
    <source>
        <dbReference type="EMBL" id="AUS05709.1"/>
    </source>
</evidence>
<dbReference type="Proteomes" id="UP000236592">
    <property type="component" value="Chromosome"/>
</dbReference>
<evidence type="ECO:0008006" key="3">
    <source>
        <dbReference type="Google" id="ProtNLM"/>
    </source>
</evidence>